<dbReference type="InterPro" id="IPR027417">
    <property type="entry name" value="P-loop_NTPase"/>
</dbReference>
<proteinExistence type="predicted"/>
<evidence type="ECO:0000259" key="7">
    <source>
        <dbReference type="PROSITE" id="PS51198"/>
    </source>
</evidence>
<evidence type="ECO:0000313" key="9">
    <source>
        <dbReference type="Proteomes" id="UP000254461"/>
    </source>
</evidence>
<dbReference type="InterPro" id="IPR013986">
    <property type="entry name" value="DExx_box_DNA_helicase_dom_sf"/>
</dbReference>
<dbReference type="Gene3D" id="3.40.50.300">
    <property type="entry name" value="P-loop containing nucleotide triphosphate hydrolases"/>
    <property type="match status" value="1"/>
</dbReference>
<sequence length="635" mass="73815">MSNILNNMEITSQDIEWITCAIGKNIEFDESRVEIIKNMQSVDIQAFPGSGKTTMLISKLAILAKKWKYSTRGICVLSHTNVAREEIEGRLGNTEVGQKILLYPHFIGTFHSFFDTFVTIPWLKSSGYKINIIDSEMVMKYRWKRIPYKTKLYLQKQYKNENICEYKGNIGKIDWDKNGKTKEIILSIIEDTQKDGYFTFGEMLLFAKKILSENRNIAKSIQYRFPILFIDEAQDTDEFQWELLNMAFGNESNVVMQCYGDVNQAIYNSVFTENNSNYFPRNAPLLLKESKRFNHKIAGLANSVAVSEERMNGTDNDFSDSIKNTIFLFKKDSINKVIDEFGRLVLNSFTDEEIKRYDKDGIHVIGMIHDKKEETTEKQFPKGIYDYWTDYRFCSDNKYKNPNYIITYFRRGNEAFNYSGENEDRVDYICKGIVKLINNINGTIKIYDKGNLFNSMLKELQEDKAKIFRNKMLNLISCINDLSEYNWADVLLKIQSIINLFFDEEKCIEGIECVKWVENEIEIKNEKNVIYKYIDDETNRSVDMIFGSIHSVKGKTHLATLVVETYMRTHNIKSINNYVYVGKAKISKTIEKRLKCQYVALSRARGLVCVAIPEDSINETIKDGLQKDGWNIVSI</sequence>
<evidence type="ECO:0000256" key="2">
    <source>
        <dbReference type="ARBA" id="ARBA00022801"/>
    </source>
</evidence>
<dbReference type="InterPro" id="IPR014016">
    <property type="entry name" value="UvrD-like_ATP-bd"/>
</dbReference>
<dbReference type="InterPro" id="IPR000212">
    <property type="entry name" value="DNA_helicase_UvrD/REP"/>
</dbReference>
<feature type="domain" description="UvrD-like helicase ATP-binding" evidence="7">
    <location>
        <begin position="25"/>
        <end position="320"/>
    </location>
</feature>
<dbReference type="GO" id="GO:0016787">
    <property type="term" value="F:hydrolase activity"/>
    <property type="evidence" value="ECO:0007669"/>
    <property type="project" value="UniProtKB-UniRule"/>
</dbReference>
<evidence type="ECO:0000256" key="6">
    <source>
        <dbReference type="PROSITE-ProRule" id="PRU00560"/>
    </source>
</evidence>
<dbReference type="RefSeq" id="WP_160113535.1">
    <property type="nucleotide sequence ID" value="NZ_UHFF01000002.1"/>
</dbReference>
<dbReference type="AlphaFoldDB" id="A0A380JQP6"/>
<evidence type="ECO:0000256" key="5">
    <source>
        <dbReference type="ARBA" id="ARBA00023125"/>
    </source>
</evidence>
<dbReference type="GO" id="GO:0005524">
    <property type="term" value="F:ATP binding"/>
    <property type="evidence" value="ECO:0007669"/>
    <property type="project" value="UniProtKB-UniRule"/>
</dbReference>
<dbReference type="EC" id="3.6.4.12" evidence="8"/>
<dbReference type="PANTHER" id="PTHR11070:SF2">
    <property type="entry name" value="ATP-DEPENDENT DNA HELICASE SRS2"/>
    <property type="match status" value="1"/>
</dbReference>
<dbReference type="GO" id="GO:0003677">
    <property type="term" value="F:DNA binding"/>
    <property type="evidence" value="ECO:0007669"/>
    <property type="project" value="UniProtKB-KW"/>
</dbReference>
<keyword evidence="5" id="KW-0238">DNA-binding</keyword>
<evidence type="ECO:0000313" key="8">
    <source>
        <dbReference type="EMBL" id="SUN45821.1"/>
    </source>
</evidence>
<evidence type="ECO:0000256" key="1">
    <source>
        <dbReference type="ARBA" id="ARBA00022741"/>
    </source>
</evidence>
<dbReference type="GO" id="GO:0000725">
    <property type="term" value="P:recombinational repair"/>
    <property type="evidence" value="ECO:0007669"/>
    <property type="project" value="TreeGrafter"/>
</dbReference>
<reference evidence="8 9" key="1">
    <citation type="submission" date="2018-06" db="EMBL/GenBank/DDBJ databases">
        <authorList>
            <consortium name="Pathogen Informatics"/>
            <person name="Doyle S."/>
        </authorList>
    </citation>
    <scope>NUCLEOTIDE SEQUENCE [LARGE SCALE GENOMIC DNA]</scope>
    <source>
        <strain evidence="8 9">NCTC12092</strain>
    </source>
</reference>
<protein>
    <submittedName>
        <fullName evidence="8">DNA helicase II, UvrD</fullName>
        <ecNumber evidence="8">3.6.4.12</ecNumber>
    </submittedName>
</protein>
<keyword evidence="4 6" id="KW-0067">ATP-binding</keyword>
<keyword evidence="3 6" id="KW-0347">Helicase</keyword>
<name>A0A380JQP6_9STRE</name>
<keyword evidence="2 6" id="KW-0378">Hydrolase</keyword>
<evidence type="ECO:0000256" key="3">
    <source>
        <dbReference type="ARBA" id="ARBA00022806"/>
    </source>
</evidence>
<dbReference type="Gene3D" id="1.10.10.160">
    <property type="match status" value="1"/>
</dbReference>
<accession>A0A380JQP6</accession>
<dbReference type="PROSITE" id="PS51198">
    <property type="entry name" value="UVRD_HELICASE_ATP_BIND"/>
    <property type="match status" value="1"/>
</dbReference>
<dbReference type="GO" id="GO:0043138">
    <property type="term" value="F:3'-5' DNA helicase activity"/>
    <property type="evidence" value="ECO:0007669"/>
    <property type="project" value="TreeGrafter"/>
</dbReference>
<dbReference type="Proteomes" id="UP000254461">
    <property type="component" value="Unassembled WGS sequence"/>
</dbReference>
<dbReference type="PANTHER" id="PTHR11070">
    <property type="entry name" value="UVRD / RECB / PCRA DNA HELICASE FAMILY MEMBER"/>
    <property type="match status" value="1"/>
</dbReference>
<dbReference type="EMBL" id="UHFF01000002">
    <property type="protein sequence ID" value="SUN45821.1"/>
    <property type="molecule type" value="Genomic_DNA"/>
</dbReference>
<dbReference type="Pfam" id="PF00580">
    <property type="entry name" value="UvrD-helicase"/>
    <property type="match status" value="1"/>
</dbReference>
<feature type="binding site" evidence="6">
    <location>
        <begin position="46"/>
        <end position="53"/>
    </location>
    <ligand>
        <name>ATP</name>
        <dbReference type="ChEBI" id="CHEBI:30616"/>
    </ligand>
</feature>
<keyword evidence="1 6" id="KW-0547">Nucleotide-binding</keyword>
<evidence type="ECO:0000256" key="4">
    <source>
        <dbReference type="ARBA" id="ARBA00022840"/>
    </source>
</evidence>
<gene>
    <name evidence="8" type="primary">uvrD</name>
    <name evidence="8" type="ORF">NCTC12092_00689</name>
</gene>
<dbReference type="SUPFAM" id="SSF52540">
    <property type="entry name" value="P-loop containing nucleoside triphosphate hydrolases"/>
    <property type="match status" value="1"/>
</dbReference>
<organism evidence="8 9">
    <name type="scientific">Streptococcus equi subsp. equi</name>
    <dbReference type="NCBI Taxonomy" id="148942"/>
    <lineage>
        <taxon>Bacteria</taxon>
        <taxon>Bacillati</taxon>
        <taxon>Bacillota</taxon>
        <taxon>Bacilli</taxon>
        <taxon>Lactobacillales</taxon>
        <taxon>Streptococcaceae</taxon>
        <taxon>Streptococcus</taxon>
    </lineage>
</organism>